<dbReference type="Pfam" id="PF00128">
    <property type="entry name" value="Alpha-amylase"/>
    <property type="match status" value="1"/>
</dbReference>
<dbReference type="PANTHER" id="PTHR10357:SF179">
    <property type="entry name" value="NEUTRAL AND BASIC AMINO ACID TRANSPORT PROTEIN RBAT"/>
    <property type="match status" value="1"/>
</dbReference>
<accession>A0A940YLM6</accession>
<reference evidence="4" key="1">
    <citation type="submission" date="2021-04" db="EMBL/GenBank/DDBJ databases">
        <title>The genome sequence of Ideonella sp. 4Y11.</title>
        <authorList>
            <person name="Liu Y."/>
        </authorList>
    </citation>
    <scope>NUCLEOTIDE SEQUENCE</scope>
    <source>
        <strain evidence="4">4Y11</strain>
    </source>
</reference>
<proteinExistence type="inferred from homology"/>
<protein>
    <submittedName>
        <fullName evidence="4">DUF3459 domain-containing protein</fullName>
    </submittedName>
</protein>
<dbReference type="GO" id="GO:0009313">
    <property type="term" value="P:oligosaccharide catabolic process"/>
    <property type="evidence" value="ECO:0007669"/>
    <property type="project" value="TreeGrafter"/>
</dbReference>
<feature type="domain" description="Glycosyl hydrolase family 13 catalytic" evidence="3">
    <location>
        <begin position="54"/>
        <end position="416"/>
    </location>
</feature>
<organism evidence="4 5">
    <name type="scientific">Ideonella aquatica</name>
    <dbReference type="NCBI Taxonomy" id="2824119"/>
    <lineage>
        <taxon>Bacteria</taxon>
        <taxon>Pseudomonadati</taxon>
        <taxon>Pseudomonadota</taxon>
        <taxon>Betaproteobacteria</taxon>
        <taxon>Burkholderiales</taxon>
        <taxon>Sphaerotilaceae</taxon>
        <taxon>Ideonella</taxon>
    </lineage>
</organism>
<dbReference type="RefSeq" id="WP_210800728.1">
    <property type="nucleotide sequence ID" value="NZ_JAGQDE010000003.1"/>
</dbReference>
<dbReference type="Gene3D" id="3.20.20.80">
    <property type="entry name" value="Glycosidases"/>
    <property type="match status" value="1"/>
</dbReference>
<comment type="similarity">
    <text evidence="1">Belongs to the glycosyl hydrolase 13 family.</text>
</comment>
<keyword evidence="5" id="KW-1185">Reference proteome</keyword>
<dbReference type="SUPFAM" id="SSF51445">
    <property type="entry name" value="(Trans)glycosidases"/>
    <property type="match status" value="1"/>
</dbReference>
<evidence type="ECO:0000313" key="5">
    <source>
        <dbReference type="Proteomes" id="UP000678374"/>
    </source>
</evidence>
<evidence type="ECO:0000259" key="3">
    <source>
        <dbReference type="SMART" id="SM00642"/>
    </source>
</evidence>
<sequence>MNVAILHTLRATTLALWSTWALAAAEPAFDRSPQPMRAAPSALPAGWQQGVFMEIFVRAYQDSDGDGIGDLRGLISRLDELQALGIRGLWLMPITASADHDHGYATTDHRAVEPAYGTLDDMDTLLREAHRRGIGVVMDYVVNHASWQHPAFQAAIADPRSPWRDWFVFSQDAPQGWKIWDANPWYWLPSRPWEHGDPKTQPPAPPGAKDHFFGTFGPHMPDFNLRRPEVFEYHLDSLRFWLNRGLDGFRLDAVPHMIENDAVRWNDQPESRALTKRLQDTILAYPNRYVVCEATAEPQAYGDPAVCGGAFAFGYQHHFVKAAQGEASSVAALATYYRSASPRMATFTSSHDIFAGLRLWDQVGGDEARYRLAAAGYLLQPGTPFVYYGEEVGQASLPGLTGDRPVRGSMSWNAERPGAGFSPKGPYNGRAPNADTHHLAAQRADPHSLWHFYREVIGLRNARPSLARGDFAHSSADGLLLAFQRRLGNERTLVLINYGQGPALARPVGLPDGVRPTLLWRSSPGPADASAFMLAPQSVAVFAIDG</sequence>
<dbReference type="SMART" id="SM00642">
    <property type="entry name" value="Aamy"/>
    <property type="match status" value="1"/>
</dbReference>
<dbReference type="InterPro" id="IPR017853">
    <property type="entry name" value="GH"/>
</dbReference>
<dbReference type="PANTHER" id="PTHR10357">
    <property type="entry name" value="ALPHA-AMYLASE FAMILY MEMBER"/>
    <property type="match status" value="1"/>
</dbReference>
<dbReference type="AlphaFoldDB" id="A0A940YLM6"/>
<evidence type="ECO:0000313" key="4">
    <source>
        <dbReference type="EMBL" id="MBQ0958208.1"/>
    </source>
</evidence>
<dbReference type="Proteomes" id="UP000678374">
    <property type="component" value="Unassembled WGS sequence"/>
</dbReference>
<dbReference type="EMBL" id="JAGQDE010000003">
    <property type="protein sequence ID" value="MBQ0958208.1"/>
    <property type="molecule type" value="Genomic_DNA"/>
</dbReference>
<dbReference type="GO" id="GO:0004556">
    <property type="term" value="F:alpha-amylase activity"/>
    <property type="evidence" value="ECO:0007669"/>
    <property type="project" value="TreeGrafter"/>
</dbReference>
<gene>
    <name evidence="4" type="ORF">KAK06_04500</name>
</gene>
<dbReference type="InterPro" id="IPR006047">
    <property type="entry name" value="GH13_cat_dom"/>
</dbReference>
<evidence type="ECO:0000256" key="1">
    <source>
        <dbReference type="ARBA" id="ARBA00008061"/>
    </source>
</evidence>
<comment type="caution">
    <text evidence="4">The sequence shown here is derived from an EMBL/GenBank/DDBJ whole genome shotgun (WGS) entry which is preliminary data.</text>
</comment>
<dbReference type="Gene3D" id="3.90.400.10">
    <property type="entry name" value="Oligo-1,6-glucosidase, Domain 2"/>
    <property type="match status" value="1"/>
</dbReference>
<dbReference type="SUPFAM" id="SSF51011">
    <property type="entry name" value="Glycosyl hydrolase domain"/>
    <property type="match status" value="1"/>
</dbReference>
<feature type="chain" id="PRO_5037396302" evidence="2">
    <location>
        <begin position="24"/>
        <end position="546"/>
    </location>
</feature>
<name>A0A940YLM6_9BURK</name>
<feature type="signal peptide" evidence="2">
    <location>
        <begin position="1"/>
        <end position="23"/>
    </location>
</feature>
<dbReference type="InterPro" id="IPR045857">
    <property type="entry name" value="O16G_dom_2"/>
</dbReference>
<keyword evidence="2" id="KW-0732">Signal</keyword>
<evidence type="ECO:0000256" key="2">
    <source>
        <dbReference type="SAM" id="SignalP"/>
    </source>
</evidence>